<proteinExistence type="predicted"/>
<sequence length="141" mass="16495">MTELSFVEKVDAKIDKHHLLNHPFYQAWSTGELEVSVIREYAAQYFKHVSSFPRYLSSIHTNCDDIHIRQILLENLVDEEMGTENHPELWLRFSEGMGNARNNVNKTVAMKETQQLVNTFMNLSKEQRYHIGLAALYCYES</sequence>
<dbReference type="GO" id="GO:0016491">
    <property type="term" value="F:oxidoreductase activity"/>
    <property type="evidence" value="ECO:0007669"/>
    <property type="project" value="UniProtKB-KW"/>
</dbReference>
<dbReference type="InterPro" id="IPR039068">
    <property type="entry name" value="PqqC-like"/>
</dbReference>
<protein>
    <recommendedName>
        <fullName evidence="2">Thiaminase-2/PQQC domain-containing protein</fullName>
    </recommendedName>
</protein>
<name>A0A383AZQ3_9ZZZZ</name>
<keyword evidence="1" id="KW-0560">Oxidoreductase</keyword>
<accession>A0A383AZQ3</accession>
<evidence type="ECO:0000259" key="2">
    <source>
        <dbReference type="Pfam" id="PF03070"/>
    </source>
</evidence>
<dbReference type="InterPro" id="IPR016084">
    <property type="entry name" value="Haem_Oase-like_multi-hlx"/>
</dbReference>
<feature type="non-terminal residue" evidence="3">
    <location>
        <position position="141"/>
    </location>
</feature>
<evidence type="ECO:0000256" key="1">
    <source>
        <dbReference type="ARBA" id="ARBA00023002"/>
    </source>
</evidence>
<dbReference type="PANTHER" id="PTHR40279:SF3">
    <property type="entry name" value="4-AMINOBENZOATE SYNTHASE"/>
    <property type="match status" value="1"/>
</dbReference>
<reference evidence="3" key="1">
    <citation type="submission" date="2018-05" db="EMBL/GenBank/DDBJ databases">
        <authorList>
            <person name="Lanie J.A."/>
            <person name="Ng W.-L."/>
            <person name="Kazmierczak K.M."/>
            <person name="Andrzejewski T.M."/>
            <person name="Davidsen T.M."/>
            <person name="Wayne K.J."/>
            <person name="Tettelin H."/>
            <person name="Glass J.I."/>
            <person name="Rusch D."/>
            <person name="Podicherti R."/>
            <person name="Tsui H.-C.T."/>
            <person name="Winkler M.E."/>
        </authorList>
    </citation>
    <scope>NUCLEOTIDE SEQUENCE</scope>
</reference>
<dbReference type="InterPro" id="IPR004305">
    <property type="entry name" value="Thiaminase-2/PQQC"/>
</dbReference>
<dbReference type="SUPFAM" id="SSF48613">
    <property type="entry name" value="Heme oxygenase-like"/>
    <property type="match status" value="1"/>
</dbReference>
<gene>
    <name evidence="3" type="ORF">METZ01_LOCUS465559</name>
</gene>
<dbReference type="Gene3D" id="1.20.910.10">
    <property type="entry name" value="Heme oxygenase-like"/>
    <property type="match status" value="1"/>
</dbReference>
<dbReference type="PANTHER" id="PTHR40279">
    <property type="entry name" value="PQQC-LIKE PROTEIN"/>
    <property type="match status" value="1"/>
</dbReference>
<dbReference type="AlphaFoldDB" id="A0A383AZQ3"/>
<organism evidence="3">
    <name type="scientific">marine metagenome</name>
    <dbReference type="NCBI Taxonomy" id="408172"/>
    <lineage>
        <taxon>unclassified sequences</taxon>
        <taxon>metagenomes</taxon>
        <taxon>ecological metagenomes</taxon>
    </lineage>
</organism>
<feature type="domain" description="Thiaminase-2/PQQC" evidence="2">
    <location>
        <begin position="19"/>
        <end position="140"/>
    </location>
</feature>
<dbReference type="EMBL" id="UINC01195917">
    <property type="protein sequence ID" value="SVE12705.1"/>
    <property type="molecule type" value="Genomic_DNA"/>
</dbReference>
<dbReference type="Pfam" id="PF03070">
    <property type="entry name" value="TENA_THI-4"/>
    <property type="match status" value="1"/>
</dbReference>
<evidence type="ECO:0000313" key="3">
    <source>
        <dbReference type="EMBL" id="SVE12705.1"/>
    </source>
</evidence>